<evidence type="ECO:0000259" key="4">
    <source>
        <dbReference type="Pfam" id="PF00148"/>
    </source>
</evidence>
<organism evidence="5 6">
    <name type="scientific">Parasulfuritortus cantonensis</name>
    <dbReference type="NCBI Taxonomy" id="2528202"/>
    <lineage>
        <taxon>Bacteria</taxon>
        <taxon>Pseudomonadati</taxon>
        <taxon>Pseudomonadota</taxon>
        <taxon>Betaproteobacteria</taxon>
        <taxon>Nitrosomonadales</taxon>
        <taxon>Thiobacillaceae</taxon>
        <taxon>Parasulfuritortus</taxon>
    </lineage>
</organism>
<protein>
    <submittedName>
        <fullName evidence="5">Nitrogenase iron-molybdenum cofactor biosynthesis protein NifN</fullName>
    </submittedName>
</protein>
<dbReference type="Gene3D" id="3.40.50.1980">
    <property type="entry name" value="Nitrogenase molybdenum iron protein domain"/>
    <property type="match status" value="3"/>
</dbReference>
<name>A0A4R1BD63_9PROT</name>
<dbReference type="GO" id="GO:0016491">
    <property type="term" value="F:oxidoreductase activity"/>
    <property type="evidence" value="ECO:0007669"/>
    <property type="project" value="InterPro"/>
</dbReference>
<evidence type="ECO:0000313" key="6">
    <source>
        <dbReference type="Proteomes" id="UP000295443"/>
    </source>
</evidence>
<comment type="caution">
    <text evidence="5">The sequence shown here is derived from an EMBL/GenBank/DDBJ whole genome shotgun (WGS) entry which is preliminary data.</text>
</comment>
<comment type="function">
    <text evidence="1">This protein may play a role in the biosynthesis of the prosthetic group of nitrogenase (FeMo cofactor).</text>
</comment>
<dbReference type="Gene3D" id="6.10.250.1090">
    <property type="match status" value="1"/>
</dbReference>
<comment type="similarity">
    <text evidence="3">Belongs to the NifD/NifK/NifE/NifN family.</text>
</comment>
<dbReference type="NCBIfam" id="TIGR01285">
    <property type="entry name" value="nifN"/>
    <property type="match status" value="1"/>
</dbReference>
<dbReference type="Pfam" id="PF00148">
    <property type="entry name" value="Oxidored_nitro"/>
    <property type="match status" value="1"/>
</dbReference>
<dbReference type="SUPFAM" id="SSF53807">
    <property type="entry name" value="Helical backbone' metal receptor"/>
    <property type="match status" value="1"/>
</dbReference>
<comment type="pathway">
    <text evidence="2">Cofactor biosynthesis; Fe-Mo cofactor biosynthesis.</text>
</comment>
<accession>A0A4R1BD63</accession>
<dbReference type="GO" id="GO:0009399">
    <property type="term" value="P:nitrogen fixation"/>
    <property type="evidence" value="ECO:0007669"/>
    <property type="project" value="InterPro"/>
</dbReference>
<dbReference type="GO" id="GO:0065003">
    <property type="term" value="P:protein-containing complex assembly"/>
    <property type="evidence" value="ECO:0007669"/>
    <property type="project" value="InterPro"/>
</dbReference>
<dbReference type="EMBL" id="SJZB01000032">
    <property type="protein sequence ID" value="TCJ14918.1"/>
    <property type="molecule type" value="Genomic_DNA"/>
</dbReference>
<proteinExistence type="inferred from homology"/>
<reference evidence="5 6" key="1">
    <citation type="submission" date="2019-03" db="EMBL/GenBank/DDBJ databases">
        <title>Genome sequence of Thiobacillaceae bacterium LSR1, a sulfur-oxidizing bacterium isolated from freshwater sediment.</title>
        <authorList>
            <person name="Li S."/>
        </authorList>
    </citation>
    <scope>NUCLEOTIDE SEQUENCE [LARGE SCALE GENOMIC DNA]</scope>
    <source>
        <strain evidence="5 6">LSR1</strain>
    </source>
</reference>
<dbReference type="AlphaFoldDB" id="A0A4R1BD63"/>
<dbReference type="UniPathway" id="UPA00782"/>
<sequence>MPTIRQSNKALTVNPLRVSQPMGASLAFMGLARAVPLEHGAQGCTAFSKVFFTRHFREPIPLQTTAMDHTVTVMGADDNVVEALATVATRHAPEVVGLVTTGLAETQGVDILRCLAEFRAGRPEFAGLAVVPVNTPDTEGCLESGYALAVEAMIVNLVPETRQAGRLRDQVNVLAASMLSPGDVDAVRDWLAAFGLRARILPDLGTALDGHLDAGGYSDLTTGGIGRGELAGLGESAATLVIGASMARAADLLKARTGVPDYRFDSLMGLARCDAFTQALVDITGRPVPERIERARAQLADAMVDCHFPLGGARVAVAADPDLLLAWTDYLAGLGAATPVAVAAAQAPSLQRVAAEEVVVGDLEDLEAMARSLGVDLLVGNSHAAPSALRLAKPLVRAGFPLHDQYGAHARARVGYAGSRDSLFELANLLAGQRNEIAPYRSIYRTDAPRGPDAAGCFRADPCC</sequence>
<dbReference type="CDD" id="cd01966">
    <property type="entry name" value="Nitrogenase_NifN_1"/>
    <property type="match status" value="1"/>
</dbReference>
<dbReference type="PANTHER" id="PTHR33712:SF7">
    <property type="entry name" value="LIGHT-INDEPENDENT PROTOCHLOROPHYLLIDE REDUCTASE SUBUNIT B"/>
    <property type="match status" value="1"/>
</dbReference>
<dbReference type="InterPro" id="IPR005975">
    <property type="entry name" value="Nase_Mo-Fe_CF"/>
</dbReference>
<evidence type="ECO:0000256" key="1">
    <source>
        <dbReference type="ARBA" id="ARBA00003171"/>
    </source>
</evidence>
<dbReference type="InterPro" id="IPR000510">
    <property type="entry name" value="Nase/OxRdtase_comp1"/>
</dbReference>
<dbReference type="InterPro" id="IPR050152">
    <property type="entry name" value="ChlB/BchB/BchZ"/>
</dbReference>
<keyword evidence="6" id="KW-1185">Reference proteome</keyword>
<dbReference type="OrthoDB" id="9800746at2"/>
<dbReference type="PANTHER" id="PTHR33712">
    <property type="entry name" value="LIGHT-INDEPENDENT PROTOCHLOROPHYLLIDE REDUCTASE SUBUNIT B"/>
    <property type="match status" value="1"/>
</dbReference>
<evidence type="ECO:0000256" key="3">
    <source>
        <dbReference type="ARBA" id="ARBA00011002"/>
    </source>
</evidence>
<evidence type="ECO:0000256" key="2">
    <source>
        <dbReference type="ARBA" id="ARBA00005155"/>
    </source>
</evidence>
<feature type="domain" description="Nitrogenase/oxidoreductase component 1" evidence="4">
    <location>
        <begin position="19"/>
        <end position="430"/>
    </location>
</feature>
<dbReference type="RefSeq" id="WP_131446593.1">
    <property type="nucleotide sequence ID" value="NZ_SJZB01000032.1"/>
</dbReference>
<gene>
    <name evidence="5" type="primary">nifN</name>
    <name evidence="5" type="ORF">EZJ19_08500</name>
</gene>
<dbReference type="Proteomes" id="UP000295443">
    <property type="component" value="Unassembled WGS sequence"/>
</dbReference>
<evidence type="ECO:0000313" key="5">
    <source>
        <dbReference type="EMBL" id="TCJ14918.1"/>
    </source>
</evidence>